<dbReference type="STRING" id="1122247.GCA_000379865_01501"/>
<name>K5BH41_MYCHD</name>
<keyword evidence="2" id="KW-1185">Reference proteome</keyword>
<organism evidence="1 2">
    <name type="scientific">Mycolicibacterium hassiacum (strain DSM 44199 / CIP 105218 / JCM 12690 / 3849)</name>
    <name type="common">Mycobacterium hassiacum</name>
    <dbReference type="NCBI Taxonomy" id="1122247"/>
    <lineage>
        <taxon>Bacteria</taxon>
        <taxon>Bacillati</taxon>
        <taxon>Actinomycetota</taxon>
        <taxon>Actinomycetes</taxon>
        <taxon>Mycobacteriales</taxon>
        <taxon>Mycobacteriaceae</taxon>
        <taxon>Mycolicibacterium</taxon>
    </lineage>
</organism>
<dbReference type="eggNOG" id="ENOG5031MT2">
    <property type="taxonomic scope" value="Bacteria"/>
</dbReference>
<dbReference type="RefSeq" id="WP_005624545.1">
    <property type="nucleotide sequence ID" value="NZ_AMRA01000017.1"/>
</dbReference>
<dbReference type="Gene3D" id="1.20.144.10">
    <property type="entry name" value="Phosphatidic acid phosphatase type 2/haloperoxidase"/>
    <property type="match status" value="1"/>
</dbReference>
<accession>K5BH41</accession>
<proteinExistence type="predicted"/>
<evidence type="ECO:0000313" key="2">
    <source>
        <dbReference type="Proteomes" id="UP000006265"/>
    </source>
</evidence>
<dbReference type="SUPFAM" id="SSF48317">
    <property type="entry name" value="Acid phosphatase/Vanadium-dependent haloperoxidase"/>
    <property type="match status" value="1"/>
</dbReference>
<evidence type="ECO:0000313" key="1">
    <source>
        <dbReference type="EMBL" id="EKF25332.1"/>
    </source>
</evidence>
<gene>
    <name evidence="1" type="ORF">C731_0653</name>
</gene>
<sequence length="194" mass="19734">MTGWRRLAPGAVSVVLVVAMVALGVLVGPGATALDDRVAAAGEHVSWLAALTGRIPLTAALLGVLAIAIRRRWWRLAVAAVLFPPAGYALVQLIKPLFGRRKEGALAYPSGHITVTTIVAGLVVVAAGYALWAVIGAAGYIALAVIGVGTTFHYLTDALGGVLLGGGFVGMAVLLARPLFDTCQPTAMGITTGG</sequence>
<dbReference type="OrthoDB" id="4764155at2"/>
<dbReference type="EMBL" id="AMRA01000017">
    <property type="protein sequence ID" value="EKF25332.1"/>
    <property type="molecule type" value="Genomic_DNA"/>
</dbReference>
<dbReference type="PATRIC" id="fig|1122247.3.peg.628"/>
<reference evidence="1 2" key="1">
    <citation type="journal article" date="2012" name="J. Bacteriol.">
        <title>Genome sequence of Mycobacterium hassiacum DSM 44199, a rare source of heat-stable mycobacterial proteins.</title>
        <authorList>
            <person name="Tiago I."/>
            <person name="Maranha A."/>
            <person name="Mendes V."/>
            <person name="Alarico S."/>
            <person name="Moynihan P.J."/>
            <person name="Clarke A.J."/>
            <person name="Macedo-Ribeiro S."/>
            <person name="Pereira P.J."/>
            <person name="Empadinhas N."/>
        </authorList>
    </citation>
    <scope>NUCLEOTIDE SEQUENCE [LARGE SCALE GENOMIC DNA]</scope>
    <source>
        <strain evidence="2">DSM 44199 / CIP 105218 / JCM 12690 / 3849</strain>
    </source>
</reference>
<dbReference type="AlphaFoldDB" id="K5BH41"/>
<comment type="caution">
    <text evidence="1">The sequence shown here is derived from an EMBL/GenBank/DDBJ whole genome shotgun (WGS) entry which is preliminary data.</text>
</comment>
<dbReference type="Proteomes" id="UP000006265">
    <property type="component" value="Unassembled WGS sequence"/>
</dbReference>
<protein>
    <submittedName>
        <fullName evidence="1">PAP2 superfamily protein</fullName>
    </submittedName>
</protein>
<dbReference type="InterPro" id="IPR036938">
    <property type="entry name" value="PAP2/HPO_sf"/>
</dbReference>